<dbReference type="Pfam" id="PF09650">
    <property type="entry name" value="PHA_gran_rgn"/>
    <property type="match status" value="1"/>
</dbReference>
<dbReference type="NCBIfam" id="TIGR02610">
    <property type="entry name" value="PHA_gran_rgn"/>
    <property type="match status" value="1"/>
</dbReference>
<keyword evidence="2" id="KW-1185">Reference proteome</keyword>
<dbReference type="AlphaFoldDB" id="A0A0H4I7U0"/>
<dbReference type="Proteomes" id="UP000036406">
    <property type="component" value="Chromosome"/>
</dbReference>
<name>A0A0H4I7U0_9GAMM</name>
<sequence>MSIIDIHRTHTLDKQHAREAAETLAADLSSRFALTYAWEGDVMKIKRSGVQGQLTINHGDLHVYLELGLMLRPMKGRIAQEIESQLDQIIRV</sequence>
<reference evidence="1 2" key="1">
    <citation type="submission" date="2015-05" db="EMBL/GenBank/DDBJ databases">
        <title>Complete genome of Marinobacter psychrophilus strain 20041T isolated from sea-ice of the Canadian Basin.</title>
        <authorList>
            <person name="Song L."/>
            <person name="Ren L."/>
            <person name="Yu Y."/>
            <person name="Wang X."/>
        </authorList>
    </citation>
    <scope>NUCLEOTIDE SEQUENCE [LARGE SCALE GENOMIC DNA]</scope>
    <source>
        <strain evidence="1 2">20041</strain>
    </source>
</reference>
<evidence type="ECO:0000313" key="1">
    <source>
        <dbReference type="EMBL" id="AKO53785.1"/>
    </source>
</evidence>
<dbReference type="EMBL" id="CP011494">
    <property type="protein sequence ID" value="AKO53785.1"/>
    <property type="molecule type" value="Genomic_DNA"/>
</dbReference>
<dbReference type="PATRIC" id="fig|330734.3.peg.3419"/>
<protein>
    <submittedName>
        <fullName evidence="1">Poly (3-hydroxybutyrate) depolymerase</fullName>
    </submittedName>
</protein>
<gene>
    <name evidence="1" type="ORF">ABA45_16245</name>
</gene>
<accession>A0A0H4I7U0</accession>
<organism evidence="1 2">
    <name type="scientific">Marinobacter psychrophilus</name>
    <dbReference type="NCBI Taxonomy" id="330734"/>
    <lineage>
        <taxon>Bacteria</taxon>
        <taxon>Pseudomonadati</taxon>
        <taxon>Pseudomonadota</taxon>
        <taxon>Gammaproteobacteria</taxon>
        <taxon>Pseudomonadales</taxon>
        <taxon>Marinobacteraceae</taxon>
        <taxon>Marinobacter</taxon>
    </lineage>
</organism>
<dbReference type="RefSeq" id="WP_048387884.1">
    <property type="nucleotide sequence ID" value="NZ_CP011494.1"/>
</dbReference>
<dbReference type="KEGG" id="mpq:ABA45_16245"/>
<proteinExistence type="predicted"/>
<dbReference type="InterPro" id="IPR013433">
    <property type="entry name" value="PHA_gran_rgn"/>
</dbReference>
<dbReference type="STRING" id="330734.ABA45_16245"/>
<evidence type="ECO:0000313" key="2">
    <source>
        <dbReference type="Proteomes" id="UP000036406"/>
    </source>
</evidence>